<gene>
    <name evidence="1" type="ORF">F511_34387</name>
</gene>
<evidence type="ECO:0000313" key="1">
    <source>
        <dbReference type="EMBL" id="KZV24745.1"/>
    </source>
</evidence>
<dbReference type="EMBL" id="KV012523">
    <property type="protein sequence ID" value="KZV24745.1"/>
    <property type="molecule type" value="Genomic_DNA"/>
</dbReference>
<keyword evidence="2" id="KW-1185">Reference proteome</keyword>
<dbReference type="Proteomes" id="UP000250235">
    <property type="component" value="Unassembled WGS sequence"/>
</dbReference>
<proteinExistence type="predicted"/>
<reference evidence="1 2" key="1">
    <citation type="journal article" date="2015" name="Proc. Natl. Acad. Sci. U.S.A.">
        <title>The resurrection genome of Boea hygrometrica: A blueprint for survival of dehydration.</title>
        <authorList>
            <person name="Xiao L."/>
            <person name="Yang G."/>
            <person name="Zhang L."/>
            <person name="Yang X."/>
            <person name="Zhao S."/>
            <person name="Ji Z."/>
            <person name="Zhou Q."/>
            <person name="Hu M."/>
            <person name="Wang Y."/>
            <person name="Chen M."/>
            <person name="Xu Y."/>
            <person name="Jin H."/>
            <person name="Xiao X."/>
            <person name="Hu G."/>
            <person name="Bao F."/>
            <person name="Hu Y."/>
            <person name="Wan P."/>
            <person name="Li L."/>
            <person name="Deng X."/>
            <person name="Kuang T."/>
            <person name="Xiang C."/>
            <person name="Zhu J.K."/>
            <person name="Oliver M.J."/>
            <person name="He Y."/>
        </authorList>
    </citation>
    <scope>NUCLEOTIDE SEQUENCE [LARGE SCALE GENOMIC DNA]</scope>
    <source>
        <strain evidence="2">cv. XS01</strain>
    </source>
</reference>
<organism evidence="1 2">
    <name type="scientific">Dorcoceras hygrometricum</name>
    <dbReference type="NCBI Taxonomy" id="472368"/>
    <lineage>
        <taxon>Eukaryota</taxon>
        <taxon>Viridiplantae</taxon>
        <taxon>Streptophyta</taxon>
        <taxon>Embryophyta</taxon>
        <taxon>Tracheophyta</taxon>
        <taxon>Spermatophyta</taxon>
        <taxon>Magnoliopsida</taxon>
        <taxon>eudicotyledons</taxon>
        <taxon>Gunneridae</taxon>
        <taxon>Pentapetalae</taxon>
        <taxon>asterids</taxon>
        <taxon>lamiids</taxon>
        <taxon>Lamiales</taxon>
        <taxon>Gesneriaceae</taxon>
        <taxon>Didymocarpoideae</taxon>
        <taxon>Trichosporeae</taxon>
        <taxon>Loxocarpinae</taxon>
        <taxon>Dorcoceras</taxon>
    </lineage>
</organism>
<accession>A0A2Z7ASD5</accession>
<sequence>MLSVRSRASLKTTTFWSTDLTLNTKRRRIGTRSLKCTLSRSCMRSAYVTRRLAYVIRSTAQLSNKRYTLLTTDLLTSSTRPADVTLKRCQISRYDPNAITIQRRLRHT</sequence>
<protein>
    <submittedName>
        <fullName evidence="1">Uncharacterized protein</fullName>
    </submittedName>
</protein>
<dbReference type="AlphaFoldDB" id="A0A2Z7ASD5"/>
<evidence type="ECO:0000313" key="2">
    <source>
        <dbReference type="Proteomes" id="UP000250235"/>
    </source>
</evidence>
<name>A0A2Z7ASD5_9LAMI</name>